<name>A0AAD2DZU2_9LAMI</name>
<keyword evidence="3" id="KW-1185">Reference proteome</keyword>
<dbReference type="Pfam" id="PF23754">
    <property type="entry name" value="Beta-prop_IP5PC_F"/>
    <property type="match status" value="1"/>
</dbReference>
<evidence type="ECO:0000313" key="3">
    <source>
        <dbReference type="Proteomes" id="UP000834106"/>
    </source>
</evidence>
<protein>
    <recommendedName>
        <fullName evidence="1">IP5PC-F beta-propeller domain-containing protein</fullName>
    </recommendedName>
</protein>
<reference evidence="2" key="1">
    <citation type="submission" date="2023-05" db="EMBL/GenBank/DDBJ databases">
        <authorList>
            <person name="Huff M."/>
        </authorList>
    </citation>
    <scope>NUCLEOTIDE SEQUENCE</scope>
</reference>
<dbReference type="InterPro" id="IPR056454">
    <property type="entry name" value="Beta-prop_IP5PC_F"/>
</dbReference>
<proteinExistence type="predicted"/>
<dbReference type="EMBL" id="OU503048">
    <property type="protein sequence ID" value="CAI9773907.1"/>
    <property type="molecule type" value="Genomic_DNA"/>
</dbReference>
<accession>A0AAD2DZU2</accession>
<sequence>MKFASAQDSVLMKPRQIIKTPKVFDRFYNSSSSEDEDDGVSGSSQNDSVQKRLDYMIQFLDRKLSTSTSPDTGKNKPLPEFIGTNGGSGVFKPPFRAPVHHGSPPKCGIRVWDLKNDTYGCGAQKGEEGTVRYWESVQCPATLCVVGDTGNGVVWSGHKDGRIRCWKMMDFNGNGNDTVNRSGFKEALSWQAHRGPVLSMAVTSYGISLS</sequence>
<dbReference type="InterPro" id="IPR036322">
    <property type="entry name" value="WD40_repeat_dom_sf"/>
</dbReference>
<feature type="domain" description="IP5PC-F beta-propeller" evidence="1">
    <location>
        <begin position="106"/>
        <end position="206"/>
    </location>
</feature>
<organism evidence="2 3">
    <name type="scientific">Fraxinus pennsylvanica</name>
    <dbReference type="NCBI Taxonomy" id="56036"/>
    <lineage>
        <taxon>Eukaryota</taxon>
        <taxon>Viridiplantae</taxon>
        <taxon>Streptophyta</taxon>
        <taxon>Embryophyta</taxon>
        <taxon>Tracheophyta</taxon>
        <taxon>Spermatophyta</taxon>
        <taxon>Magnoliopsida</taxon>
        <taxon>eudicotyledons</taxon>
        <taxon>Gunneridae</taxon>
        <taxon>Pentapetalae</taxon>
        <taxon>asterids</taxon>
        <taxon>lamiids</taxon>
        <taxon>Lamiales</taxon>
        <taxon>Oleaceae</taxon>
        <taxon>Oleeae</taxon>
        <taxon>Fraxinus</taxon>
    </lineage>
</organism>
<dbReference type="SUPFAM" id="SSF50978">
    <property type="entry name" value="WD40 repeat-like"/>
    <property type="match status" value="1"/>
</dbReference>
<gene>
    <name evidence="2" type="ORF">FPE_LOCUS21337</name>
</gene>
<dbReference type="AlphaFoldDB" id="A0AAD2DZU2"/>
<evidence type="ECO:0000313" key="2">
    <source>
        <dbReference type="EMBL" id="CAI9773907.1"/>
    </source>
</evidence>
<dbReference type="Proteomes" id="UP000834106">
    <property type="component" value="Chromosome 13"/>
</dbReference>
<evidence type="ECO:0000259" key="1">
    <source>
        <dbReference type="Pfam" id="PF23754"/>
    </source>
</evidence>